<evidence type="ECO:0000259" key="4">
    <source>
        <dbReference type="PROSITE" id="PS50014"/>
    </source>
</evidence>
<dbReference type="PROSITE" id="PS50014">
    <property type="entry name" value="BROMODOMAIN_2"/>
    <property type="match status" value="1"/>
</dbReference>
<keyword evidence="1 2" id="KW-0103">Bromodomain</keyword>
<feature type="region of interest" description="Disordered" evidence="3">
    <location>
        <begin position="395"/>
        <end position="487"/>
    </location>
</feature>
<feature type="region of interest" description="Disordered" evidence="3">
    <location>
        <begin position="1"/>
        <end position="159"/>
    </location>
</feature>
<evidence type="ECO:0000256" key="1">
    <source>
        <dbReference type="ARBA" id="ARBA00023117"/>
    </source>
</evidence>
<evidence type="ECO:0000256" key="2">
    <source>
        <dbReference type="PROSITE-ProRule" id="PRU00035"/>
    </source>
</evidence>
<dbReference type="Gene3D" id="1.20.920.10">
    <property type="entry name" value="Bromodomain-like"/>
    <property type="match status" value="1"/>
</dbReference>
<dbReference type="PANTHER" id="PTHR47809:SF2">
    <property type="entry name" value="DNA-BINDING BROMODOMAIN-CONTAINING PROTEIN"/>
    <property type="match status" value="1"/>
</dbReference>
<organism evidence="5">
    <name type="scientific">Anthurium amnicola</name>
    <dbReference type="NCBI Taxonomy" id="1678845"/>
    <lineage>
        <taxon>Eukaryota</taxon>
        <taxon>Viridiplantae</taxon>
        <taxon>Streptophyta</taxon>
        <taxon>Embryophyta</taxon>
        <taxon>Tracheophyta</taxon>
        <taxon>Spermatophyta</taxon>
        <taxon>Magnoliopsida</taxon>
        <taxon>Liliopsida</taxon>
        <taxon>Araceae</taxon>
        <taxon>Pothoideae</taxon>
        <taxon>Potheae</taxon>
        <taxon>Anthurium</taxon>
    </lineage>
</organism>
<evidence type="ECO:0000256" key="3">
    <source>
        <dbReference type="SAM" id="MobiDB-lite"/>
    </source>
</evidence>
<name>A0A1D1ZD23_9ARAE</name>
<evidence type="ECO:0000313" key="5">
    <source>
        <dbReference type="EMBL" id="JAT64723.1"/>
    </source>
</evidence>
<dbReference type="PROSITE" id="PS00633">
    <property type="entry name" value="BROMODOMAIN_1"/>
    <property type="match status" value="1"/>
</dbReference>
<feature type="compositionally biased region" description="Basic and acidic residues" evidence="3">
    <location>
        <begin position="194"/>
        <end position="217"/>
    </location>
</feature>
<accession>A0A1D1ZD23</accession>
<feature type="region of interest" description="Disordered" evidence="3">
    <location>
        <begin position="194"/>
        <end position="223"/>
    </location>
</feature>
<gene>
    <name evidence="5" type="primary">BRD4_1</name>
    <name evidence="5" type="ORF">g.35273</name>
</gene>
<feature type="compositionally biased region" description="Acidic residues" evidence="3">
    <location>
        <begin position="444"/>
        <end position="455"/>
    </location>
</feature>
<dbReference type="PRINTS" id="PR00503">
    <property type="entry name" value="BROMODOMAIN"/>
</dbReference>
<dbReference type="InterPro" id="IPR018359">
    <property type="entry name" value="Bromodomain_CS"/>
</dbReference>
<reference evidence="5" key="1">
    <citation type="submission" date="2015-07" db="EMBL/GenBank/DDBJ databases">
        <title>Transcriptome Assembly of Anthurium amnicola.</title>
        <authorList>
            <person name="Suzuki J."/>
        </authorList>
    </citation>
    <scope>NUCLEOTIDE SEQUENCE</scope>
</reference>
<feature type="compositionally biased region" description="Polar residues" evidence="3">
    <location>
        <begin position="134"/>
        <end position="144"/>
    </location>
</feature>
<dbReference type="EMBL" id="GDJX01003213">
    <property type="protein sequence ID" value="JAT64723.1"/>
    <property type="molecule type" value="Transcribed_RNA"/>
</dbReference>
<protein>
    <submittedName>
        <fullName evidence="5">Bromodomain-containing protein 4</fullName>
    </submittedName>
</protein>
<dbReference type="InterPro" id="IPR036427">
    <property type="entry name" value="Bromodomain-like_sf"/>
</dbReference>
<dbReference type="SMART" id="SM00297">
    <property type="entry name" value="BROMO"/>
    <property type="match status" value="1"/>
</dbReference>
<proteinExistence type="predicted"/>
<sequence>MKRKRGSKTGYKKGKKKVVIAVNEPTPSPSHVNLDEDLGLDDAEDRQVNSKNDMGLPSVSPDKRSNPGNPDPVVTNETPMGKSGYGRVKVKLKSSRLLGPPNTYVDAQTSETEKSNVQVVSPMPDSLMEKKEASSYSDGQTSDLQPAVSGKSPRKAGSIKIISSRGLGSSSVAMPEKHVYKTSSPLQMVVEREPGLPDNEKAAESSVRRKLHQREAESPYVDPRYNENELNAALAVIKKVMKMDAAEPFNAPVDPIALGIPDYFDVIETPMDFGTIRKDLEHGRKYLNSEDVYKDVQFIWENCYKYNNKGDYILDLMKRVKRNFMKYWMVAGLYSDIPGPIESTQIDDVTQSGKQKLYLKLKGKSSKQKRKRHGIDLHKSGCLCAVCVVRRRRKEREGTSLMADRQTCDDNLPQEFKHEKSSPGENIFSEHTSSSLDHSPEPDVTGEAEPPEEHDEVSVTPGQPDIGPPVKQELCESEGPQTMSGNGRTFRHLLVEDEAHLSGQPFEGQEVVTDLMELDIQKGVIEFEKQEGPVQLLLEAEKRQMESPKGNAHISVYEDPLHQENDAILQICNTLFSNDPQSVWRGPHSLNQRPVSVRRNPIGAALSLFMKR</sequence>
<dbReference type="Pfam" id="PF00439">
    <property type="entry name" value="Bromodomain"/>
    <property type="match status" value="1"/>
</dbReference>
<feature type="compositionally biased region" description="Acidic residues" evidence="3">
    <location>
        <begin position="35"/>
        <end position="44"/>
    </location>
</feature>
<dbReference type="SUPFAM" id="SSF47370">
    <property type="entry name" value="Bromodomain"/>
    <property type="match status" value="1"/>
</dbReference>
<feature type="domain" description="Bromo" evidence="4">
    <location>
        <begin position="241"/>
        <end position="314"/>
    </location>
</feature>
<feature type="compositionally biased region" description="Polar residues" evidence="3">
    <location>
        <begin position="105"/>
        <end position="119"/>
    </location>
</feature>
<dbReference type="InterPro" id="IPR001487">
    <property type="entry name" value="Bromodomain"/>
</dbReference>
<dbReference type="PANTHER" id="PTHR47809">
    <property type="entry name" value="DNA-BINDING BROMODOMAIN-CONTAINING PROTEIN"/>
    <property type="match status" value="1"/>
</dbReference>
<dbReference type="AlphaFoldDB" id="A0A1D1ZD23"/>
<feature type="compositionally biased region" description="Basic residues" evidence="3">
    <location>
        <begin position="1"/>
        <end position="18"/>
    </location>
</feature>